<protein>
    <submittedName>
        <fullName evidence="6">Hepatic triacylglycerol lipase</fullName>
    </submittedName>
</protein>
<gene>
    <name evidence="6" type="ORF">BU61_618</name>
</gene>
<feature type="domain" description="Lipase" evidence="5">
    <location>
        <begin position="85"/>
        <end position="169"/>
    </location>
</feature>
<reference evidence="6" key="1">
    <citation type="submission" date="2018-05" db="EMBL/GenBank/DDBJ databases">
        <authorList>
            <person name="Pedro S.L.S."/>
            <person name="Freitas R.C."/>
            <person name="Barreto A.S."/>
            <person name="Lima A.O.S."/>
        </authorList>
    </citation>
    <scope>NUCLEOTIDE SEQUENCE</scope>
    <source>
        <strain evidence="6">BP203</strain>
        <tissue evidence="6">Muscle</tissue>
    </source>
</reference>
<evidence type="ECO:0000313" key="6">
    <source>
        <dbReference type="EMBL" id="NIG58082.1"/>
    </source>
</evidence>
<evidence type="ECO:0000256" key="1">
    <source>
        <dbReference type="ARBA" id="ARBA00004613"/>
    </source>
</evidence>
<evidence type="ECO:0000256" key="2">
    <source>
        <dbReference type="ARBA" id="ARBA00010701"/>
    </source>
</evidence>
<keyword evidence="3" id="KW-0964">Secreted</keyword>
<dbReference type="SUPFAM" id="SSF53474">
    <property type="entry name" value="alpha/beta-Hydrolases"/>
    <property type="match status" value="1"/>
</dbReference>
<evidence type="ECO:0000313" key="7">
    <source>
        <dbReference type="Proteomes" id="UP001165941"/>
    </source>
</evidence>
<proteinExistence type="inferred from homology"/>
<keyword evidence="7" id="KW-1185">Reference proteome</keyword>
<dbReference type="InterPro" id="IPR029058">
    <property type="entry name" value="AB_hydrolase_fold"/>
</dbReference>
<comment type="caution">
    <text evidence="6">The sequence shown here is derived from an EMBL/GenBank/DDBJ whole genome shotgun (WGS) entry which is preliminary data.</text>
</comment>
<evidence type="ECO:0000256" key="3">
    <source>
        <dbReference type="ARBA" id="ARBA00022525"/>
    </source>
</evidence>
<dbReference type="Proteomes" id="UP001165941">
    <property type="component" value="Unassembled WGS sequence"/>
</dbReference>
<dbReference type="InterPro" id="IPR013818">
    <property type="entry name" value="Lipase"/>
</dbReference>
<organism evidence="6 7">
    <name type="scientific">Pontoporia blainvillei</name>
    <name type="common">Franciscana</name>
    <name type="synonym">Delphinus blainvillei</name>
    <dbReference type="NCBI Taxonomy" id="48723"/>
    <lineage>
        <taxon>Eukaryota</taxon>
        <taxon>Metazoa</taxon>
        <taxon>Chordata</taxon>
        <taxon>Craniata</taxon>
        <taxon>Vertebrata</taxon>
        <taxon>Euteleostomi</taxon>
        <taxon>Mammalia</taxon>
        <taxon>Eutheria</taxon>
        <taxon>Laurasiatheria</taxon>
        <taxon>Artiodactyla</taxon>
        <taxon>Whippomorpha</taxon>
        <taxon>Cetacea</taxon>
        <taxon>Odontoceti</taxon>
        <taxon>Pontoporiidae</taxon>
        <taxon>Pontoporia</taxon>
    </lineage>
</organism>
<accession>A0ABX0RZ06</accession>
<dbReference type="InterPro" id="IPR000734">
    <property type="entry name" value="TAG_lipase"/>
</dbReference>
<sequence>MTLRFHPQMEASLENWIWQMVAALKSQVARPVNVGLAEWVTLAHTHYSIAVRNTRLVGQEIAALLQWLEQERVYFQPIVLKAQRLDAAGLLFKRASPSDRLSPDDANFVDAIHTFTQEHMGLSVGIKQPIAHYDFYPNGGSYQPGCHFLELYKHIAKHGLNVSYPIHCSQRVDLSTFLLLPNVPVLCTEKQGDPSDEGTIRSFLPCLPAITQTIKCAHERSVHLFIDSLLHADMQSTAYPCRDMDSFSQGLCLSCKKGRCNTLGYYARREQQSKKSKSLFLVTRAQSPFKGPQMPNHHTVLV</sequence>
<dbReference type="PANTHER" id="PTHR11610:SF2">
    <property type="entry name" value="HEPATIC TRIACYLGLYCEROL LIPASE"/>
    <property type="match status" value="1"/>
</dbReference>
<dbReference type="EMBL" id="PGGH01018850">
    <property type="protein sequence ID" value="NIG58082.1"/>
    <property type="molecule type" value="Genomic_DNA"/>
</dbReference>
<name>A0ABX0RZ06_PONBL</name>
<comment type="subcellular location">
    <subcellularLocation>
        <location evidence="1">Secreted</location>
    </subcellularLocation>
</comment>
<evidence type="ECO:0000259" key="5">
    <source>
        <dbReference type="Pfam" id="PF00151"/>
    </source>
</evidence>
<feature type="domain" description="Lipase" evidence="5">
    <location>
        <begin position="10"/>
        <end position="74"/>
    </location>
</feature>
<dbReference type="Pfam" id="PF00151">
    <property type="entry name" value="Lipase"/>
    <property type="match status" value="3"/>
</dbReference>
<dbReference type="Gene3D" id="3.40.50.1820">
    <property type="entry name" value="alpha/beta hydrolase"/>
    <property type="match status" value="2"/>
</dbReference>
<feature type="domain" description="Lipase" evidence="5">
    <location>
        <begin position="208"/>
        <end position="289"/>
    </location>
</feature>
<dbReference type="PRINTS" id="PR00821">
    <property type="entry name" value="TAGLIPASE"/>
</dbReference>
<evidence type="ECO:0000256" key="4">
    <source>
        <dbReference type="RuleBase" id="RU004262"/>
    </source>
</evidence>
<dbReference type="PANTHER" id="PTHR11610">
    <property type="entry name" value="LIPASE"/>
    <property type="match status" value="1"/>
</dbReference>
<comment type="similarity">
    <text evidence="2 4">Belongs to the AB hydrolase superfamily. Lipase family.</text>
</comment>